<evidence type="ECO:0008006" key="4">
    <source>
        <dbReference type="Google" id="ProtNLM"/>
    </source>
</evidence>
<evidence type="ECO:0000256" key="1">
    <source>
        <dbReference type="ARBA" id="ARBA00022729"/>
    </source>
</evidence>
<evidence type="ECO:0000313" key="2">
    <source>
        <dbReference type="EMBL" id="MBC3887785.1"/>
    </source>
</evidence>
<evidence type="ECO:0000313" key="3">
    <source>
        <dbReference type="Proteomes" id="UP000616595"/>
    </source>
</evidence>
<proteinExistence type="predicted"/>
<dbReference type="InterPro" id="IPR014755">
    <property type="entry name" value="Cu-Rt/internalin_Ig-like"/>
</dbReference>
<dbReference type="Proteomes" id="UP000616595">
    <property type="component" value="Unassembled WGS sequence"/>
</dbReference>
<dbReference type="OrthoDB" id="2077808at2"/>
<keyword evidence="3" id="KW-1185">Reference proteome</keyword>
<dbReference type="Gene3D" id="2.60.40.1220">
    <property type="match status" value="5"/>
</dbReference>
<organism evidence="2 3">
    <name type="scientific">Acetobacterium paludosum</name>
    <dbReference type="NCBI Taxonomy" id="52693"/>
    <lineage>
        <taxon>Bacteria</taxon>
        <taxon>Bacillati</taxon>
        <taxon>Bacillota</taxon>
        <taxon>Clostridia</taxon>
        <taxon>Eubacteriales</taxon>
        <taxon>Eubacteriaceae</taxon>
        <taxon>Acetobacterium</taxon>
    </lineage>
</organism>
<dbReference type="AlphaFoldDB" id="A0A923HV26"/>
<dbReference type="RefSeq" id="WP_148568587.1">
    <property type="nucleotide sequence ID" value="NZ_RXYA01000022.1"/>
</dbReference>
<dbReference type="EMBL" id="WJBD01000005">
    <property type="protein sequence ID" value="MBC3887785.1"/>
    <property type="molecule type" value="Genomic_DNA"/>
</dbReference>
<keyword evidence="1" id="KW-0732">Signal</keyword>
<name>A0A923HV26_9FIRM</name>
<reference evidence="2" key="1">
    <citation type="submission" date="2019-10" db="EMBL/GenBank/DDBJ databases">
        <authorList>
            <person name="Ross D.E."/>
            <person name="Gulliver D."/>
        </authorList>
    </citation>
    <scope>NUCLEOTIDE SEQUENCE</scope>
    <source>
        <strain evidence="2">DER-2019</strain>
    </source>
</reference>
<gene>
    <name evidence="2" type="ORF">GH810_05625</name>
</gene>
<accession>A0A923HV26</accession>
<reference evidence="2" key="2">
    <citation type="submission" date="2020-10" db="EMBL/GenBank/DDBJ databases">
        <title>Comparative genomics of the Acetobacterium genus.</title>
        <authorList>
            <person name="Marshall C."/>
            <person name="May H."/>
            <person name="Norman S."/>
        </authorList>
    </citation>
    <scope>NUCLEOTIDE SEQUENCE</scope>
    <source>
        <strain evidence="2">DER-2019</strain>
    </source>
</reference>
<sequence length="942" mass="96243">MVAIPKVTSVTALDGQELLVTFATVVDKGSAETTTNYVFNAANSSAAGNLAVSAAKLQDDKKSVVLTLSTPYLNNKTAASYLGNIKNLTTVDGTKVAEYSKTLNLFDAVAPTVTGITYPDSNTIKVAFSEPINTISTGIASATAIKLDGSTVVVPSGAYTLATDKKSFTINIATSGLASSKNYEMTINGLTDFSSNAMTKFVGDITFAPDTTNPTVTSLIAIDLSHFKVTFSEPLKQVGGLYFAVKIDGTSYSGTIANANTTTPDYKTFIFTMTSPTTLVTAGNHVVTVNNFQDTAGNPTNAALSTFTQELTFAVTKPVLASTVGTVKTIGGNAYVVYSFDRDVLASGSVSGTYVKDSVTNTVTGLVLKDSTTLGIEKNEIAVTAPTVTGDYTVTFQTSSVRDTYNNAIAKTDVTFAYGNTTPATVSAVAQGTTSATMDYVTVDFSKEVSNAAVDPSHYTVDGVQVFSGAIFVGDKTHVKLTLNSGAIATTGTKTFTVSGISDVTDKTYDGTTYAKIPFVENVKPVVQKVELTALNTVRLTFSENVTHVTLGDFEVKVNGAVATTTLAGANDNVVTLTLTTPLTTSTTPVTVAIVSGTGITDTAIPGNLTPEGQLTTATVALSDTKGIADAALQSAFAQFNFGANSVTDATLATGKTAATARTAYNAAVTAVNNNGNTANTVNLGKGTSPSYAQSLAWLNAAVLVAEAKDFGQTADLTVTANLTTYNTMITAANTAINATADNVVATADSGKTNLATSKGLMTTEAGFVATANTTYNTLASSIDAVVATSGNTAVNLAAAETAYDNAVAAEGNLTTLSAATDTKLTSDIATQKARTTAVVTNIKLVQGATSAVVKATWGSDSGNLTLTDVTLSPVTFTTGLGITTITVSNTTGVFTISAGPATANIPVTIPGTSALNLFDTATVTSGVASIASGGNTIVVAP</sequence>
<comment type="caution">
    <text evidence="2">The sequence shown here is derived from an EMBL/GenBank/DDBJ whole genome shotgun (WGS) entry which is preliminary data.</text>
</comment>
<protein>
    <recommendedName>
        <fullName evidence="4">SbsA Ig-like domain-containing protein</fullName>
    </recommendedName>
</protein>